<dbReference type="STRING" id="58343.AQJ46_42395"/>
<evidence type="ECO:0000313" key="2">
    <source>
        <dbReference type="Proteomes" id="UP000053669"/>
    </source>
</evidence>
<gene>
    <name evidence="1" type="ORF">AQJ46_42395</name>
</gene>
<dbReference type="AlphaFoldDB" id="A0A101RNQ1"/>
<sequence>MRRTHVTLPEGEFTITSDARAREAATRMFFQAAPRIGRRLDADGGGTPRNTLNSLYALFAMYRDQPTADPPPPADGLPVHWLAMAILTRGLRPVLSVWHPRLAAYERAHPGHAPAEWEEYAAFAAGP</sequence>
<protein>
    <submittedName>
        <fullName evidence="1">Uncharacterized protein</fullName>
    </submittedName>
</protein>
<organism evidence="1 2">
    <name type="scientific">Streptomyces canus</name>
    <dbReference type="NCBI Taxonomy" id="58343"/>
    <lineage>
        <taxon>Bacteria</taxon>
        <taxon>Bacillati</taxon>
        <taxon>Actinomycetota</taxon>
        <taxon>Actinomycetes</taxon>
        <taxon>Kitasatosporales</taxon>
        <taxon>Streptomycetaceae</taxon>
        <taxon>Streptomyces</taxon>
        <taxon>Streptomyces aurantiacus group</taxon>
    </lineage>
</organism>
<comment type="caution">
    <text evidence="1">The sequence shown here is derived from an EMBL/GenBank/DDBJ whole genome shotgun (WGS) entry which is preliminary data.</text>
</comment>
<dbReference type="EMBL" id="LMWU01000055">
    <property type="protein sequence ID" value="KUN58926.1"/>
    <property type="molecule type" value="Genomic_DNA"/>
</dbReference>
<name>A0A101RNQ1_9ACTN</name>
<reference evidence="1 2" key="1">
    <citation type="submission" date="2015-10" db="EMBL/GenBank/DDBJ databases">
        <title>Draft genome sequence of Streptomyces canus DSM 40017, type strain for the species Streptomyces canus.</title>
        <authorList>
            <person name="Ruckert C."/>
            <person name="Winkler A."/>
            <person name="Kalinowski J."/>
            <person name="Kampfer P."/>
            <person name="Glaeser S."/>
        </authorList>
    </citation>
    <scope>NUCLEOTIDE SEQUENCE [LARGE SCALE GENOMIC DNA]</scope>
    <source>
        <strain evidence="1 2">DSM 40017</strain>
    </source>
</reference>
<proteinExistence type="predicted"/>
<dbReference type="Proteomes" id="UP000053669">
    <property type="component" value="Unassembled WGS sequence"/>
</dbReference>
<accession>A0A101RNQ1</accession>
<evidence type="ECO:0000313" key="1">
    <source>
        <dbReference type="EMBL" id="KUN58926.1"/>
    </source>
</evidence>